<dbReference type="PANTHER" id="PTHR31839:SF39">
    <property type="entry name" value="CBF3 PROTEIN"/>
    <property type="match status" value="1"/>
</dbReference>
<evidence type="ECO:0000256" key="4">
    <source>
        <dbReference type="ARBA" id="ARBA00023159"/>
    </source>
</evidence>
<keyword evidence="4" id="KW-0010">Activator</keyword>
<evidence type="ECO:0000259" key="9">
    <source>
        <dbReference type="PROSITE" id="PS51032"/>
    </source>
</evidence>
<evidence type="ECO:0000256" key="7">
    <source>
        <dbReference type="ARBA" id="ARBA00024343"/>
    </source>
</evidence>
<keyword evidence="3" id="KW-0238">DNA-binding</keyword>
<evidence type="ECO:0000256" key="1">
    <source>
        <dbReference type="ARBA" id="ARBA00004123"/>
    </source>
</evidence>
<protein>
    <recommendedName>
        <fullName evidence="9">AP2/ERF domain-containing protein</fullName>
    </recommendedName>
</protein>
<dbReference type="InterPro" id="IPR036955">
    <property type="entry name" value="AP2/ERF_dom_sf"/>
</dbReference>
<evidence type="ECO:0000256" key="2">
    <source>
        <dbReference type="ARBA" id="ARBA00023015"/>
    </source>
</evidence>
<dbReference type="InterPro" id="IPR016177">
    <property type="entry name" value="DNA-bd_dom_sf"/>
</dbReference>
<evidence type="ECO:0000256" key="6">
    <source>
        <dbReference type="ARBA" id="ARBA00023242"/>
    </source>
</evidence>
<keyword evidence="6" id="KW-0539">Nucleus</keyword>
<sequence length="217" mass="23764">MHSPLSPWTPSVKTLNRAFMAASSSASASGAHRQSEMHSSQQQQPPPLQKRKAGRKKFHETRHPVYKGVRQRNGKWVCEIRQPNSARTRLWIGTFTSPEMAARAYDVAAVALRGESASLNFPELNAHDEGAGSFFTSSPSSSPSSSSSVARLGSEEKNVRESNGLVLRTASFVDEEELFNMPGLLDSMAEGLMLTPPATVSGFDWDDVDVVDLTLWE</sequence>
<organism evidence="10 11">
    <name type="scientific">Eucalyptus globulus</name>
    <name type="common">Tasmanian blue gum</name>
    <dbReference type="NCBI Taxonomy" id="34317"/>
    <lineage>
        <taxon>Eukaryota</taxon>
        <taxon>Viridiplantae</taxon>
        <taxon>Streptophyta</taxon>
        <taxon>Embryophyta</taxon>
        <taxon>Tracheophyta</taxon>
        <taxon>Spermatophyta</taxon>
        <taxon>Magnoliopsida</taxon>
        <taxon>eudicotyledons</taxon>
        <taxon>Gunneridae</taxon>
        <taxon>Pentapetalae</taxon>
        <taxon>rosids</taxon>
        <taxon>malvids</taxon>
        <taxon>Myrtales</taxon>
        <taxon>Myrtaceae</taxon>
        <taxon>Myrtoideae</taxon>
        <taxon>Eucalypteae</taxon>
        <taxon>Eucalyptus</taxon>
    </lineage>
</organism>
<feature type="domain" description="AP2/ERF" evidence="9">
    <location>
        <begin position="65"/>
        <end position="122"/>
    </location>
</feature>
<evidence type="ECO:0000313" key="10">
    <source>
        <dbReference type="EMBL" id="KAL3716102.1"/>
    </source>
</evidence>
<dbReference type="InterPro" id="IPR001471">
    <property type="entry name" value="AP2/ERF_dom"/>
</dbReference>
<dbReference type="SUPFAM" id="SSF54171">
    <property type="entry name" value="DNA-binding domain"/>
    <property type="match status" value="1"/>
</dbReference>
<comment type="caution">
    <text evidence="10">The sequence shown here is derived from an EMBL/GenBank/DDBJ whole genome shotgun (WGS) entry which is preliminary data.</text>
</comment>
<dbReference type="GO" id="GO:0005634">
    <property type="term" value="C:nucleus"/>
    <property type="evidence" value="ECO:0007669"/>
    <property type="project" value="UniProtKB-SubCell"/>
</dbReference>
<comment type="similarity">
    <text evidence="7">Belongs to the AP2/ERF transcription factor family. ERF subfamily.</text>
</comment>
<gene>
    <name evidence="10" type="ORF">ACJRO7_007813</name>
</gene>
<keyword evidence="5" id="KW-0804">Transcription</keyword>
<dbReference type="GO" id="GO:0003677">
    <property type="term" value="F:DNA binding"/>
    <property type="evidence" value="ECO:0007669"/>
    <property type="project" value="UniProtKB-KW"/>
</dbReference>
<dbReference type="InterPro" id="IPR045277">
    <property type="entry name" value="DRE1A-I"/>
</dbReference>
<feature type="compositionally biased region" description="Basic residues" evidence="8">
    <location>
        <begin position="49"/>
        <end position="60"/>
    </location>
</feature>
<keyword evidence="2" id="KW-0805">Transcription regulation</keyword>
<accession>A0ABD3IPG2</accession>
<dbReference type="Gene3D" id="3.30.730.10">
    <property type="entry name" value="AP2/ERF domain"/>
    <property type="match status" value="1"/>
</dbReference>
<dbReference type="PROSITE" id="PS51032">
    <property type="entry name" value="AP2_ERF"/>
    <property type="match status" value="1"/>
</dbReference>
<dbReference type="PRINTS" id="PR00367">
    <property type="entry name" value="ETHRSPELEMNT"/>
</dbReference>
<comment type="subcellular location">
    <subcellularLocation>
        <location evidence="1">Nucleus</location>
    </subcellularLocation>
</comment>
<name>A0ABD3IPG2_EUCGL</name>
<keyword evidence="11" id="KW-1185">Reference proteome</keyword>
<evidence type="ECO:0000256" key="5">
    <source>
        <dbReference type="ARBA" id="ARBA00023163"/>
    </source>
</evidence>
<evidence type="ECO:0000313" key="11">
    <source>
        <dbReference type="Proteomes" id="UP001634007"/>
    </source>
</evidence>
<dbReference type="Pfam" id="PF00847">
    <property type="entry name" value="AP2"/>
    <property type="match status" value="1"/>
</dbReference>
<proteinExistence type="inferred from homology"/>
<dbReference type="FunFam" id="3.30.730.10:FF:000001">
    <property type="entry name" value="Ethylene-responsive transcription factor 2"/>
    <property type="match status" value="1"/>
</dbReference>
<dbReference type="Proteomes" id="UP001634007">
    <property type="component" value="Unassembled WGS sequence"/>
</dbReference>
<dbReference type="PANTHER" id="PTHR31839">
    <property type="entry name" value="DEHYDRATION-RESPONSIVE ELEMENT-BINDING PROTEIN 1D"/>
    <property type="match status" value="1"/>
</dbReference>
<feature type="region of interest" description="Disordered" evidence="8">
    <location>
        <begin position="132"/>
        <end position="156"/>
    </location>
</feature>
<reference evidence="10 11" key="1">
    <citation type="submission" date="2024-11" db="EMBL/GenBank/DDBJ databases">
        <title>Chromosome-level genome assembly of Eucalyptus globulus Labill. provides insights into its genome evolution.</title>
        <authorList>
            <person name="Li X."/>
        </authorList>
    </citation>
    <scope>NUCLEOTIDE SEQUENCE [LARGE SCALE GENOMIC DNA]</scope>
    <source>
        <strain evidence="10">CL2024</strain>
        <tissue evidence="10">Fresh tender leaves</tissue>
    </source>
</reference>
<evidence type="ECO:0000256" key="3">
    <source>
        <dbReference type="ARBA" id="ARBA00023125"/>
    </source>
</evidence>
<evidence type="ECO:0000256" key="8">
    <source>
        <dbReference type="SAM" id="MobiDB-lite"/>
    </source>
</evidence>
<feature type="compositionally biased region" description="Low complexity" evidence="8">
    <location>
        <begin position="137"/>
        <end position="148"/>
    </location>
</feature>
<dbReference type="AlphaFoldDB" id="A0ABD3IPG2"/>
<dbReference type="EMBL" id="JBJKBG010000011">
    <property type="protein sequence ID" value="KAL3716102.1"/>
    <property type="molecule type" value="Genomic_DNA"/>
</dbReference>
<dbReference type="SMART" id="SM00380">
    <property type="entry name" value="AP2"/>
    <property type="match status" value="1"/>
</dbReference>
<dbReference type="CDD" id="cd00018">
    <property type="entry name" value="AP2"/>
    <property type="match status" value="1"/>
</dbReference>
<feature type="region of interest" description="Disordered" evidence="8">
    <location>
        <begin position="23"/>
        <end position="66"/>
    </location>
</feature>